<dbReference type="SUPFAM" id="SSF116734">
    <property type="entry name" value="DNA methylase specificity domain"/>
    <property type="match status" value="1"/>
</dbReference>
<evidence type="ECO:0000313" key="6">
    <source>
        <dbReference type="Proteomes" id="UP001576780"/>
    </source>
</evidence>
<protein>
    <submittedName>
        <fullName evidence="5">Restriction endonuclease subunit S</fullName>
        <ecNumber evidence="5">3.1.21.-</ecNumber>
    </submittedName>
</protein>
<keyword evidence="5" id="KW-0255">Endonuclease</keyword>
<evidence type="ECO:0000313" key="5">
    <source>
        <dbReference type="EMBL" id="MFB2836775.1"/>
    </source>
</evidence>
<feature type="domain" description="Type I restriction modification DNA specificity" evidence="4">
    <location>
        <begin position="12"/>
        <end position="58"/>
    </location>
</feature>
<dbReference type="Gene3D" id="3.90.220.20">
    <property type="entry name" value="DNA methylase specificity domains"/>
    <property type="match status" value="1"/>
</dbReference>
<dbReference type="InterPro" id="IPR044946">
    <property type="entry name" value="Restrct_endonuc_typeI_TRD_sf"/>
</dbReference>
<dbReference type="EMBL" id="JBHFNT010000175">
    <property type="protein sequence ID" value="MFB2836775.1"/>
    <property type="molecule type" value="Genomic_DNA"/>
</dbReference>
<dbReference type="Proteomes" id="UP001576780">
    <property type="component" value="Unassembled WGS sequence"/>
</dbReference>
<accession>A0ABV4WNW8</accession>
<proteinExistence type="inferred from homology"/>
<keyword evidence="5" id="KW-0378">Hydrolase</keyword>
<evidence type="ECO:0000256" key="1">
    <source>
        <dbReference type="ARBA" id="ARBA00010923"/>
    </source>
</evidence>
<evidence type="ECO:0000256" key="3">
    <source>
        <dbReference type="ARBA" id="ARBA00023125"/>
    </source>
</evidence>
<dbReference type="InterPro" id="IPR000055">
    <property type="entry name" value="Restrct_endonuc_typeI_TRD"/>
</dbReference>
<dbReference type="EC" id="3.1.21.-" evidence="5"/>
<gene>
    <name evidence="5" type="ORF">ACE1CA_19780</name>
</gene>
<dbReference type="GO" id="GO:0004519">
    <property type="term" value="F:endonuclease activity"/>
    <property type="evidence" value="ECO:0007669"/>
    <property type="project" value="UniProtKB-KW"/>
</dbReference>
<dbReference type="GO" id="GO:0016787">
    <property type="term" value="F:hydrolase activity"/>
    <property type="evidence" value="ECO:0007669"/>
    <property type="project" value="UniProtKB-KW"/>
</dbReference>
<evidence type="ECO:0000259" key="4">
    <source>
        <dbReference type="Pfam" id="PF01420"/>
    </source>
</evidence>
<keyword evidence="5" id="KW-0540">Nuclease</keyword>
<name>A0ABV4WNW8_9CYAN</name>
<keyword evidence="2" id="KW-0680">Restriction system</keyword>
<keyword evidence="3" id="KW-0238">DNA-binding</keyword>
<comment type="caution">
    <text evidence="5">The sequence shown here is derived from an EMBL/GenBank/DDBJ whole genome shotgun (WGS) entry which is preliminary data.</text>
</comment>
<evidence type="ECO:0000256" key="2">
    <source>
        <dbReference type="ARBA" id="ARBA00022747"/>
    </source>
</evidence>
<dbReference type="Pfam" id="PF01420">
    <property type="entry name" value="Methylase_S"/>
    <property type="match status" value="1"/>
</dbReference>
<keyword evidence="6" id="KW-1185">Reference proteome</keyword>
<dbReference type="RefSeq" id="WP_413279144.1">
    <property type="nucleotide sequence ID" value="NZ_JBHFNT010000175.1"/>
</dbReference>
<comment type="similarity">
    <text evidence="1">Belongs to the type-I restriction system S methylase family.</text>
</comment>
<reference evidence="5 6" key="1">
    <citation type="submission" date="2024-09" db="EMBL/GenBank/DDBJ databases">
        <title>Floridaenema gen nov. (Aerosakkonemataceae, Aerosakkonematales ord. nov., Cyanobacteria) from benthic tropical and subtropical fresh waters, with the description of four new species.</title>
        <authorList>
            <person name="Moretto J.A."/>
            <person name="Berthold D.E."/>
            <person name="Lefler F.W."/>
            <person name="Huang I.-S."/>
            <person name="Laughinghouse H. IV."/>
        </authorList>
    </citation>
    <scope>NUCLEOTIDE SEQUENCE [LARGE SCALE GENOMIC DNA]</scope>
    <source>
        <strain evidence="5 6">BLCC-F167</strain>
    </source>
</reference>
<organism evidence="5 6">
    <name type="scientific">Floridaenema evergladense BLCC-F167</name>
    <dbReference type="NCBI Taxonomy" id="3153639"/>
    <lineage>
        <taxon>Bacteria</taxon>
        <taxon>Bacillati</taxon>
        <taxon>Cyanobacteriota</taxon>
        <taxon>Cyanophyceae</taxon>
        <taxon>Oscillatoriophycideae</taxon>
        <taxon>Aerosakkonematales</taxon>
        <taxon>Aerosakkonemataceae</taxon>
        <taxon>Floridanema</taxon>
        <taxon>Floridanema evergladense</taxon>
    </lineage>
</organism>
<sequence length="81" mass="9070">MRFTYHHEYGRAGGAQPNVNATLLSAILLPIPPLEEQKRIAVILNEKMEAIERSRQATLAQLEAINKLPSAFLRQAFNGEL</sequence>